<evidence type="ECO:0000256" key="2">
    <source>
        <dbReference type="SAM" id="MobiDB-lite"/>
    </source>
</evidence>
<dbReference type="AlphaFoldDB" id="A0AAE1UV96"/>
<keyword evidence="1" id="KW-0175">Coiled coil</keyword>
<evidence type="ECO:0000313" key="4">
    <source>
        <dbReference type="Proteomes" id="UP001291623"/>
    </source>
</evidence>
<reference evidence="3" key="1">
    <citation type="submission" date="2023-12" db="EMBL/GenBank/DDBJ databases">
        <title>Genome assembly of Anisodus tanguticus.</title>
        <authorList>
            <person name="Wang Y.-J."/>
        </authorList>
    </citation>
    <scope>NUCLEOTIDE SEQUENCE</scope>
    <source>
        <strain evidence="3">KB-2021</strain>
        <tissue evidence="3">Leaf</tissue>
    </source>
</reference>
<feature type="coiled-coil region" evidence="1">
    <location>
        <begin position="28"/>
        <end position="94"/>
    </location>
</feature>
<sequence>MCIIAKPSACFKRVDEEHYMVYPNNERDKRAQERYQKLNEELAKAQADKCKLTFEIYKRIEELKKEKSEAEGRVKAWEQELEQLGDRMSRRKEKMAEKRNVDISVDKEIPEILEVETSIGLEVNNQASGGDKETETRESLGSEVNRNSKNLDSTKEKQFSPGTRWSCDSTGIGTGQSEKEAIWTLTKKSSFHLGLTLVVNQLEIDVVNQEVKVLHFYGSLTSNEYQQILERLKHTQSAEDADVGTSSQSLVNEVDVWLNVVGGKKRGRAYGLSAQSSVFDQS</sequence>
<comment type="caution">
    <text evidence="3">The sequence shown here is derived from an EMBL/GenBank/DDBJ whole genome shotgun (WGS) entry which is preliminary data.</text>
</comment>
<feature type="compositionally biased region" description="Basic and acidic residues" evidence="2">
    <location>
        <begin position="130"/>
        <end position="140"/>
    </location>
</feature>
<gene>
    <name evidence="3" type="ORF">RND71_042971</name>
</gene>
<evidence type="ECO:0000313" key="3">
    <source>
        <dbReference type="EMBL" id="KAK4338484.1"/>
    </source>
</evidence>
<name>A0AAE1UV96_9SOLA</name>
<proteinExistence type="predicted"/>
<accession>A0AAE1UV96</accession>
<organism evidence="3 4">
    <name type="scientific">Anisodus tanguticus</name>
    <dbReference type="NCBI Taxonomy" id="243964"/>
    <lineage>
        <taxon>Eukaryota</taxon>
        <taxon>Viridiplantae</taxon>
        <taxon>Streptophyta</taxon>
        <taxon>Embryophyta</taxon>
        <taxon>Tracheophyta</taxon>
        <taxon>Spermatophyta</taxon>
        <taxon>Magnoliopsida</taxon>
        <taxon>eudicotyledons</taxon>
        <taxon>Gunneridae</taxon>
        <taxon>Pentapetalae</taxon>
        <taxon>asterids</taxon>
        <taxon>lamiids</taxon>
        <taxon>Solanales</taxon>
        <taxon>Solanaceae</taxon>
        <taxon>Solanoideae</taxon>
        <taxon>Hyoscyameae</taxon>
        <taxon>Anisodus</taxon>
    </lineage>
</organism>
<protein>
    <submittedName>
        <fullName evidence="3">Uncharacterized protein</fullName>
    </submittedName>
</protein>
<dbReference type="EMBL" id="JAVYJV010000024">
    <property type="protein sequence ID" value="KAK4338484.1"/>
    <property type="molecule type" value="Genomic_DNA"/>
</dbReference>
<dbReference type="Proteomes" id="UP001291623">
    <property type="component" value="Unassembled WGS sequence"/>
</dbReference>
<evidence type="ECO:0000256" key="1">
    <source>
        <dbReference type="SAM" id="Coils"/>
    </source>
</evidence>
<keyword evidence="4" id="KW-1185">Reference proteome</keyword>
<feature type="compositionally biased region" description="Polar residues" evidence="2">
    <location>
        <begin position="160"/>
        <end position="171"/>
    </location>
</feature>
<feature type="region of interest" description="Disordered" evidence="2">
    <location>
        <begin position="123"/>
        <end position="171"/>
    </location>
</feature>
<feature type="compositionally biased region" description="Polar residues" evidence="2">
    <location>
        <begin position="142"/>
        <end position="151"/>
    </location>
</feature>